<dbReference type="PANTHER" id="PTHR11774">
    <property type="entry name" value="GERANYLGERANYL TRANSFERASE TYPE BETA SUBUNIT"/>
    <property type="match status" value="1"/>
</dbReference>
<keyword evidence="4" id="KW-0597">Phosphoprotein</keyword>
<keyword evidence="9 14" id="KW-0862">Zinc</keyword>
<dbReference type="Proteomes" id="UP000318571">
    <property type="component" value="Chromosome 11"/>
</dbReference>
<dbReference type="InterPro" id="IPR001330">
    <property type="entry name" value="Prenyltrans"/>
</dbReference>
<evidence type="ECO:0000256" key="3">
    <source>
        <dbReference type="ARBA" id="ARBA00015798"/>
    </source>
</evidence>
<keyword evidence="7 14" id="KW-0479">Metal-binding</keyword>
<dbReference type="Gene3D" id="1.50.10.20">
    <property type="match status" value="1"/>
</dbReference>
<evidence type="ECO:0000256" key="2">
    <source>
        <dbReference type="ARBA" id="ARBA00012702"/>
    </source>
</evidence>
<feature type="domain" description="Prenyltransferase alpha-alpha toroid" evidence="15">
    <location>
        <begin position="56"/>
        <end position="403"/>
    </location>
</feature>
<evidence type="ECO:0000256" key="1">
    <source>
        <dbReference type="ARBA" id="ARBA00010497"/>
    </source>
</evidence>
<keyword evidence="6 14" id="KW-0808">Transferase</keyword>
<evidence type="ECO:0000256" key="9">
    <source>
        <dbReference type="ARBA" id="ARBA00022833"/>
    </source>
</evidence>
<evidence type="ECO:0000256" key="5">
    <source>
        <dbReference type="ARBA" id="ARBA00022602"/>
    </source>
</evidence>
<evidence type="ECO:0000256" key="4">
    <source>
        <dbReference type="ARBA" id="ARBA00022553"/>
    </source>
</evidence>
<dbReference type="EC" id="2.5.1.58" evidence="2 14"/>
<dbReference type="PANTHER" id="PTHR11774:SF6">
    <property type="entry name" value="PROTEIN FARNESYLTRANSFERASE SUBUNIT BETA"/>
    <property type="match status" value="1"/>
</dbReference>
<dbReference type="GO" id="GO:0004660">
    <property type="term" value="F:protein farnesyltransferase activity"/>
    <property type="evidence" value="ECO:0007669"/>
    <property type="project" value="UniProtKB-UniRule"/>
</dbReference>
<dbReference type="SUPFAM" id="SSF48239">
    <property type="entry name" value="Terpenoid cyclases/Protein prenyltransferases"/>
    <property type="match status" value="1"/>
</dbReference>
<organism evidence="16 17">
    <name type="scientific">Tigriopus californicus</name>
    <name type="common">Marine copepod</name>
    <dbReference type="NCBI Taxonomy" id="6832"/>
    <lineage>
        <taxon>Eukaryota</taxon>
        <taxon>Metazoa</taxon>
        <taxon>Ecdysozoa</taxon>
        <taxon>Arthropoda</taxon>
        <taxon>Crustacea</taxon>
        <taxon>Multicrustacea</taxon>
        <taxon>Hexanauplia</taxon>
        <taxon>Copepoda</taxon>
        <taxon>Harpacticoida</taxon>
        <taxon>Harpacticidae</taxon>
        <taxon>Tigriopus</taxon>
    </lineage>
</organism>
<evidence type="ECO:0000256" key="7">
    <source>
        <dbReference type="ARBA" id="ARBA00022723"/>
    </source>
</evidence>
<dbReference type="InterPro" id="IPR008930">
    <property type="entry name" value="Terpenoid_cyclase/PrenylTrfase"/>
</dbReference>
<evidence type="ECO:0000256" key="14">
    <source>
        <dbReference type="RuleBase" id="RU365056"/>
    </source>
</evidence>
<dbReference type="GO" id="GO:0097354">
    <property type="term" value="P:prenylation"/>
    <property type="evidence" value="ECO:0007669"/>
    <property type="project" value="UniProtKB-UniRule"/>
</dbReference>
<dbReference type="AlphaFoldDB" id="A0A553PKC5"/>
<comment type="function">
    <text evidence="14">Catalyzes the transfer of a farnesyl moiety from farnesyl diphosphate to a cysteine at the fourth position from the C-terminus of several proteins. The beta subunit is responsible for peptide-binding.</text>
</comment>
<reference evidence="16 17" key="1">
    <citation type="journal article" date="2018" name="Nat. Ecol. Evol.">
        <title>Genomic signatures of mitonuclear coevolution across populations of Tigriopus californicus.</title>
        <authorList>
            <person name="Barreto F.S."/>
            <person name="Watson E.T."/>
            <person name="Lima T.G."/>
            <person name="Willett C.S."/>
            <person name="Edmands S."/>
            <person name="Li W."/>
            <person name="Burton R.S."/>
        </authorList>
    </citation>
    <scope>NUCLEOTIDE SEQUENCE [LARGE SCALE GENOMIC DNA]</scope>
    <source>
        <strain evidence="16 17">San Diego</strain>
    </source>
</reference>
<keyword evidence="10" id="KW-0443">Lipid metabolism</keyword>
<evidence type="ECO:0000256" key="10">
    <source>
        <dbReference type="ARBA" id="ARBA00023098"/>
    </source>
</evidence>
<comment type="similarity">
    <text evidence="1 14">Belongs to the protein prenyltransferase subunit beta family.</text>
</comment>
<protein>
    <recommendedName>
        <fullName evidence="3 14">Protein farnesyltransferase subunit beta</fullName>
        <shortName evidence="14">FTase-beta</shortName>
        <ecNumber evidence="2 14">2.5.1.58</ecNumber>
    </recommendedName>
</protein>
<evidence type="ECO:0000313" key="16">
    <source>
        <dbReference type="EMBL" id="TRY78116.1"/>
    </source>
</evidence>
<dbReference type="GO" id="GO:0006629">
    <property type="term" value="P:lipid metabolic process"/>
    <property type="evidence" value="ECO:0007669"/>
    <property type="project" value="UniProtKB-KW"/>
</dbReference>
<dbReference type="EMBL" id="VCGU01000003">
    <property type="protein sequence ID" value="TRY78116.1"/>
    <property type="molecule type" value="Genomic_DNA"/>
</dbReference>
<keyword evidence="5 14" id="KW-0637">Prenyltransferase</keyword>
<evidence type="ECO:0000313" key="17">
    <source>
        <dbReference type="Proteomes" id="UP000318571"/>
    </source>
</evidence>
<comment type="cofactor">
    <cofactor evidence="14">
        <name>Zn(2+)</name>
        <dbReference type="ChEBI" id="CHEBI:29105"/>
    </cofactor>
    <text evidence="14">Binds 1 zinc ion per subunit.</text>
</comment>
<comment type="catalytic activity">
    <reaction evidence="11">
        <text>L-cysteinyl-[protein] + (2E,6E)-farnesyl diphosphate = S-(2E,6E)-farnesyl-L-cysteinyl-[protein] + diphosphate</text>
        <dbReference type="Rhea" id="RHEA:13345"/>
        <dbReference type="Rhea" id="RHEA-COMP:10131"/>
        <dbReference type="Rhea" id="RHEA-COMP:11535"/>
        <dbReference type="ChEBI" id="CHEBI:29950"/>
        <dbReference type="ChEBI" id="CHEBI:33019"/>
        <dbReference type="ChEBI" id="CHEBI:86019"/>
        <dbReference type="ChEBI" id="CHEBI:175763"/>
        <dbReference type="EC" id="2.5.1.58"/>
    </reaction>
</comment>
<dbReference type="CDD" id="cd02893">
    <property type="entry name" value="FTase"/>
    <property type="match status" value="1"/>
</dbReference>
<dbReference type="InterPro" id="IPR026872">
    <property type="entry name" value="FTB"/>
</dbReference>
<dbReference type="GO" id="GO:0008270">
    <property type="term" value="F:zinc ion binding"/>
    <property type="evidence" value="ECO:0007669"/>
    <property type="project" value="UniProtKB-UniRule"/>
</dbReference>
<sequence length="424" mass="47216">MSFSSGISNRTLDVIRQSVFLDESTPTATSVEQRAVEASCLRLYESSHKSSALPNLRRSATQKFCRRGLEELSEGYACLDASRPWLIYWILHSLELCDALIEDELKERVIEFLGSCQNPDGGFGGGPGQLSHLAPTYAAVNALAIIGTQRAFEVINRQTLVSWLSSLRMDDGSLVMHQDGEVDIRGCYCALSVANLTNVYTPDLFKNTEQWLIRCQTYEGGFGGAPGMEAHGGYSFCGFASLVFLGKERLCNEDRLLRWATSRQMRLEGGFQGRTNKLVDGCYSFWQGGVFPILHKVLSKRGIQVHQEKSRDQPQRHQPLVSQHRWLFNQEALQEYLLICCQESRGGLIDKPGKSRDFYHTCYGLSGLSMAQHGPNNGESTNELILGASGDNKLVELHPLYNIGATSALNASEYFTKLEIPQPQ</sequence>
<evidence type="ECO:0000256" key="13">
    <source>
        <dbReference type="ARBA" id="ARBA00064192"/>
    </source>
</evidence>
<dbReference type="OrthoDB" id="10261146at2759"/>
<dbReference type="GO" id="GO:0005965">
    <property type="term" value="C:protein farnesyltransferase complex"/>
    <property type="evidence" value="ECO:0007669"/>
    <property type="project" value="UniProtKB-UniRule"/>
</dbReference>
<evidence type="ECO:0000256" key="11">
    <source>
        <dbReference type="ARBA" id="ARBA00050225"/>
    </source>
</evidence>
<keyword evidence="17" id="KW-1185">Reference proteome</keyword>
<comment type="function">
    <text evidence="12">Essential subunit of the farnesyltransferase complex. Catalyzes the transfer of a farnesyl moiety from farnesyl diphosphate to a cysteine at the fourth position from the C-terminus of several proteins having the C-terminal sequence Cys-aliphatic-aliphatic-X.</text>
</comment>
<dbReference type="STRING" id="6832.A0A553PKC5"/>
<dbReference type="FunFam" id="1.50.10.20:FF:000007">
    <property type="entry name" value="Protein farnesyltransferase subunit beta"/>
    <property type="match status" value="1"/>
</dbReference>
<accession>A0A553PKC5</accession>
<dbReference type="InterPro" id="IPR045089">
    <property type="entry name" value="PGGT1B-like"/>
</dbReference>
<comment type="subunit">
    <text evidence="13">Heterodimer of FNTA and FNTB.</text>
</comment>
<dbReference type="Pfam" id="PF00432">
    <property type="entry name" value="Prenyltrans"/>
    <property type="match status" value="1"/>
</dbReference>
<gene>
    <name evidence="16" type="ORF">TCAL_09474</name>
</gene>
<proteinExistence type="inferred from homology"/>
<comment type="subunit">
    <text evidence="14">Heterodimer of an alpha and a beta subunit.</text>
</comment>
<evidence type="ECO:0000256" key="6">
    <source>
        <dbReference type="ARBA" id="ARBA00022679"/>
    </source>
</evidence>
<name>A0A553PKC5_TIGCA</name>
<comment type="caution">
    <text evidence="16">The sequence shown here is derived from an EMBL/GenBank/DDBJ whole genome shotgun (WGS) entry which is preliminary data.</text>
</comment>
<dbReference type="OMA" id="WCIYWIL"/>
<evidence type="ECO:0000256" key="8">
    <source>
        <dbReference type="ARBA" id="ARBA00022737"/>
    </source>
</evidence>
<evidence type="ECO:0000256" key="12">
    <source>
        <dbReference type="ARBA" id="ARBA00055850"/>
    </source>
</evidence>
<evidence type="ECO:0000259" key="15">
    <source>
        <dbReference type="Pfam" id="PF00432"/>
    </source>
</evidence>
<keyword evidence="8" id="KW-0677">Repeat</keyword>